<accession>W7D3K0</accession>
<dbReference type="RefSeq" id="WP_035314483.1">
    <property type="nucleotide sequence ID" value="NZ_AODH01000023.1"/>
</dbReference>
<reference evidence="1 2" key="1">
    <citation type="submission" date="2012-12" db="EMBL/GenBank/DDBJ databases">
        <title>Novel taxa of Listeriaceae from agricultural environments in the United States.</title>
        <authorList>
            <person name="den Bakker H.C."/>
            <person name="Allred A."/>
            <person name="Warchocki S."/>
            <person name="Wright E.M."/>
            <person name="Burrell A."/>
            <person name="Nightingale K.K."/>
            <person name="Kephart D."/>
            <person name="Wiedmann M."/>
        </authorList>
    </citation>
    <scope>NUCLEOTIDE SEQUENCE [LARGE SCALE GENOMIC DNA]</scope>
    <source>
        <strain evidence="1 2">FSL F6-1037</strain>
    </source>
</reference>
<proteinExistence type="predicted"/>
<dbReference type="EMBL" id="AODH01000023">
    <property type="protein sequence ID" value="EUJ39853.1"/>
    <property type="molecule type" value="Genomic_DNA"/>
</dbReference>
<name>W7D3K0_9LIST</name>
<dbReference type="Proteomes" id="UP000019243">
    <property type="component" value="Unassembled WGS sequence"/>
</dbReference>
<evidence type="ECO:0000313" key="1">
    <source>
        <dbReference type="EMBL" id="EUJ39853.1"/>
    </source>
</evidence>
<keyword evidence="2" id="KW-1185">Reference proteome</keyword>
<protein>
    <submittedName>
        <fullName evidence="1">Uncharacterized protein</fullName>
    </submittedName>
</protein>
<gene>
    <name evidence="1" type="ORF">BCAMP_06615</name>
</gene>
<dbReference type="OrthoDB" id="9972213at2"/>
<evidence type="ECO:0000313" key="2">
    <source>
        <dbReference type="Proteomes" id="UP000019243"/>
    </source>
</evidence>
<organism evidence="1 2">
    <name type="scientific">Brochothrix campestris FSL F6-1037</name>
    <dbReference type="NCBI Taxonomy" id="1265861"/>
    <lineage>
        <taxon>Bacteria</taxon>
        <taxon>Bacillati</taxon>
        <taxon>Bacillota</taxon>
        <taxon>Bacilli</taxon>
        <taxon>Bacillales</taxon>
        <taxon>Listeriaceae</taxon>
        <taxon>Brochothrix</taxon>
    </lineage>
</organism>
<comment type="caution">
    <text evidence="1">The sequence shown here is derived from an EMBL/GenBank/DDBJ whole genome shotgun (WGS) entry which is preliminary data.</text>
</comment>
<dbReference type="AlphaFoldDB" id="W7D3K0"/>
<sequence>MRHINNVKAIEEAKVQKATLIVNRLYKDERLADGVTEITLNNARTATAEIEDETKKNKLAKQIKQATLLLEQQNDLIEQLDAFTTDDGDQFIDDLTSVKVRELPVENISNAKIQEQALAKQTELIDWLAASDELEVTIGQLFTNGEQAKLAPKVTDAQIKKGERTNKNNQK</sequence>